<accession>A0A317TBG6</accession>
<protein>
    <submittedName>
        <fullName evidence="4">Transporter</fullName>
    </submittedName>
</protein>
<dbReference type="EMBL" id="PDNZ01000001">
    <property type="protein sequence ID" value="PWW83151.1"/>
    <property type="molecule type" value="Genomic_DNA"/>
</dbReference>
<dbReference type="PANTHER" id="PTHR30203">
    <property type="entry name" value="OUTER MEMBRANE CATION EFFLUX PROTEIN"/>
    <property type="match status" value="1"/>
</dbReference>
<keyword evidence="2" id="KW-0175">Coiled coil</keyword>
<dbReference type="GO" id="GO:0015562">
    <property type="term" value="F:efflux transmembrane transporter activity"/>
    <property type="evidence" value="ECO:0007669"/>
    <property type="project" value="InterPro"/>
</dbReference>
<comment type="similarity">
    <text evidence="1">Belongs to the outer membrane factor (OMF) (TC 1.B.17) family.</text>
</comment>
<gene>
    <name evidence="4" type="ORF">CR164_00910</name>
</gene>
<dbReference type="AlphaFoldDB" id="A0A317TBG6"/>
<dbReference type="PROSITE" id="PS51257">
    <property type="entry name" value="PROKAR_LIPOPROTEIN"/>
    <property type="match status" value="1"/>
</dbReference>
<keyword evidence="5" id="KW-1185">Reference proteome</keyword>
<dbReference type="SUPFAM" id="SSF56954">
    <property type="entry name" value="Outer membrane efflux proteins (OEP)"/>
    <property type="match status" value="1"/>
</dbReference>
<dbReference type="InterPro" id="IPR003423">
    <property type="entry name" value="OMP_efflux"/>
</dbReference>
<name>A0A317TBG6_9CHLB</name>
<dbReference type="Proteomes" id="UP000246278">
    <property type="component" value="Unassembled WGS sequence"/>
</dbReference>
<proteinExistence type="inferred from homology"/>
<dbReference type="OrthoDB" id="596844at2"/>
<organism evidence="4 5">
    <name type="scientific">Prosthecochloris marina</name>
    <dbReference type="NCBI Taxonomy" id="2017681"/>
    <lineage>
        <taxon>Bacteria</taxon>
        <taxon>Pseudomonadati</taxon>
        <taxon>Chlorobiota</taxon>
        <taxon>Chlorobiia</taxon>
        <taxon>Chlorobiales</taxon>
        <taxon>Chlorobiaceae</taxon>
        <taxon>Prosthecochloris</taxon>
    </lineage>
</organism>
<evidence type="ECO:0000313" key="5">
    <source>
        <dbReference type="Proteomes" id="UP000246278"/>
    </source>
</evidence>
<feature type="region of interest" description="Disordered" evidence="3">
    <location>
        <begin position="68"/>
        <end position="92"/>
    </location>
</feature>
<feature type="coiled-coil region" evidence="2">
    <location>
        <begin position="348"/>
        <end position="378"/>
    </location>
</feature>
<evidence type="ECO:0000313" key="4">
    <source>
        <dbReference type="EMBL" id="PWW83151.1"/>
    </source>
</evidence>
<dbReference type="Pfam" id="PF02321">
    <property type="entry name" value="OEP"/>
    <property type="match status" value="2"/>
</dbReference>
<reference evidence="5" key="1">
    <citation type="submission" date="2017-10" db="EMBL/GenBank/DDBJ databases">
        <authorList>
            <person name="Gaisin V.A."/>
            <person name="Rysina M.S."/>
            <person name="Grouzdev D.S."/>
        </authorList>
    </citation>
    <scope>NUCLEOTIDE SEQUENCE [LARGE SCALE GENOMIC DNA]</scope>
    <source>
        <strain evidence="5">V1</strain>
    </source>
</reference>
<feature type="compositionally biased region" description="Polar residues" evidence="3">
    <location>
        <begin position="70"/>
        <end position="86"/>
    </location>
</feature>
<evidence type="ECO:0000256" key="1">
    <source>
        <dbReference type="ARBA" id="ARBA00007613"/>
    </source>
</evidence>
<comment type="caution">
    <text evidence="4">The sequence shown here is derived from an EMBL/GenBank/DDBJ whole genome shotgun (WGS) entry which is preliminary data.</text>
</comment>
<dbReference type="Gene3D" id="1.20.1600.10">
    <property type="entry name" value="Outer membrane efflux proteins (OEP)"/>
    <property type="match status" value="1"/>
</dbReference>
<sequence>MRDSKGAVRCFTKTGMLFMLFFILQSCLTGHPVYAQEVLQWQQCVSEALQSRPDLAAAEASLQQAEAQKKITTSAERPQINASLSGKRSDSTQEELESASTFSYGLSASQLLYDGGVTGSKIEASKEALNAEEQAYRLASSDARLSLRRAFVELLKAQKLVVLAKEIEQRRRENVAFLKLRYEAGREHIGSLRRSEADLAEAEFEVAQAERGVVLAQSQLASALGRDVRSTLVAEGSFAVEELAEKSPDFPALAKEHPEVLQFEANTRSARYDLEASKKSFFPELSLNSSFGRSSFESWPPDELDWSAGFELSLPLYTGGGTKAAAAKALGVVNEQISRSRGVYLEVLDTLEERWKNVQDATENLEVQEKYLESANLRSTIANAQYSNGLISFDDWVIIEDNLVSLKKSHLDAQAQLFVARAEWTQAKGVGLNE</sequence>
<evidence type="ECO:0000256" key="2">
    <source>
        <dbReference type="SAM" id="Coils"/>
    </source>
</evidence>
<dbReference type="InterPro" id="IPR010131">
    <property type="entry name" value="MdtP/NodT-like"/>
</dbReference>
<dbReference type="RefSeq" id="WP_110022033.1">
    <property type="nucleotide sequence ID" value="NZ_PDNZ01000001.1"/>
</dbReference>
<evidence type="ECO:0000256" key="3">
    <source>
        <dbReference type="SAM" id="MobiDB-lite"/>
    </source>
</evidence>